<proteinExistence type="predicted"/>
<dbReference type="AlphaFoldDB" id="A0A5B2VBZ9"/>
<comment type="caution">
    <text evidence="3">The sequence shown here is derived from an EMBL/GenBank/DDBJ whole genome shotgun (WGS) entry which is preliminary data.</text>
</comment>
<dbReference type="PANTHER" id="PTHR43236:SF1">
    <property type="entry name" value="BLL7220 PROTEIN"/>
    <property type="match status" value="1"/>
</dbReference>
<accession>A0A5B2VBZ9</accession>
<sequence length="144" mass="15674">MAQGKKAGTDNDQQVSPKSTTSADKAMGMRLREARLQAGLSQERLGEVLGVTFQQVQKYERGMNRVPSGRLKLIASTLDRPLGYFFGDDDDAEMTEARAGLMNRHAVTLLRYFNKLPEAHQLAVVATARALATFEGSSAAEAAE</sequence>
<evidence type="ECO:0000259" key="2">
    <source>
        <dbReference type="PROSITE" id="PS50943"/>
    </source>
</evidence>
<dbReference type="OrthoDB" id="9797172at2"/>
<evidence type="ECO:0000313" key="3">
    <source>
        <dbReference type="EMBL" id="KAA2235942.1"/>
    </source>
</evidence>
<dbReference type="PROSITE" id="PS50943">
    <property type="entry name" value="HTH_CROC1"/>
    <property type="match status" value="1"/>
</dbReference>
<feature type="region of interest" description="Disordered" evidence="1">
    <location>
        <begin position="1"/>
        <end position="25"/>
    </location>
</feature>
<dbReference type="InterPro" id="IPR001387">
    <property type="entry name" value="Cro/C1-type_HTH"/>
</dbReference>
<name>A0A5B2VBZ9_9HYPH</name>
<dbReference type="Gene3D" id="1.10.260.40">
    <property type="entry name" value="lambda repressor-like DNA-binding domains"/>
    <property type="match status" value="1"/>
</dbReference>
<dbReference type="InterPro" id="IPR010982">
    <property type="entry name" value="Lambda_DNA-bd_dom_sf"/>
</dbReference>
<evidence type="ECO:0000256" key="1">
    <source>
        <dbReference type="SAM" id="MobiDB-lite"/>
    </source>
</evidence>
<feature type="compositionally biased region" description="Polar residues" evidence="1">
    <location>
        <begin position="10"/>
        <end position="23"/>
    </location>
</feature>
<dbReference type="Proteomes" id="UP000323142">
    <property type="component" value="Unassembled WGS sequence"/>
</dbReference>
<evidence type="ECO:0000313" key="4">
    <source>
        <dbReference type="Proteomes" id="UP000323142"/>
    </source>
</evidence>
<dbReference type="SMART" id="SM00530">
    <property type="entry name" value="HTH_XRE"/>
    <property type="match status" value="1"/>
</dbReference>
<keyword evidence="4" id="KW-1185">Reference proteome</keyword>
<gene>
    <name evidence="3" type="ORF">F0L46_17410</name>
</gene>
<dbReference type="CDD" id="cd00093">
    <property type="entry name" value="HTH_XRE"/>
    <property type="match status" value="1"/>
</dbReference>
<organism evidence="3 4">
    <name type="scientific">Salinarimonas soli</name>
    <dbReference type="NCBI Taxonomy" id="1638099"/>
    <lineage>
        <taxon>Bacteria</taxon>
        <taxon>Pseudomonadati</taxon>
        <taxon>Pseudomonadota</taxon>
        <taxon>Alphaproteobacteria</taxon>
        <taxon>Hyphomicrobiales</taxon>
        <taxon>Salinarimonadaceae</taxon>
        <taxon>Salinarimonas</taxon>
    </lineage>
</organism>
<dbReference type="Pfam" id="PF01381">
    <property type="entry name" value="HTH_3"/>
    <property type="match status" value="1"/>
</dbReference>
<dbReference type="EMBL" id="VUOA01000031">
    <property type="protein sequence ID" value="KAA2235942.1"/>
    <property type="molecule type" value="Genomic_DNA"/>
</dbReference>
<reference evidence="3 4" key="2">
    <citation type="submission" date="2019-09" db="EMBL/GenBank/DDBJ databases">
        <authorList>
            <person name="Jin C."/>
        </authorList>
    </citation>
    <scope>NUCLEOTIDE SEQUENCE [LARGE SCALE GENOMIC DNA]</scope>
    <source>
        <strain evidence="3 4">BN140002</strain>
    </source>
</reference>
<protein>
    <submittedName>
        <fullName evidence="3">Helix-turn-helix transcriptional regulator</fullName>
    </submittedName>
</protein>
<dbReference type="GO" id="GO:0003677">
    <property type="term" value="F:DNA binding"/>
    <property type="evidence" value="ECO:0007669"/>
    <property type="project" value="InterPro"/>
</dbReference>
<reference evidence="3 4" key="1">
    <citation type="submission" date="2019-09" db="EMBL/GenBank/DDBJ databases">
        <title>Salinarimonas rosea gen. nov., sp. nov., a new member of the a-2 subgroup of the Proteobacteria.</title>
        <authorList>
            <person name="Liu J."/>
        </authorList>
    </citation>
    <scope>NUCLEOTIDE SEQUENCE [LARGE SCALE GENOMIC DNA]</scope>
    <source>
        <strain evidence="3 4">BN140002</strain>
    </source>
</reference>
<dbReference type="PANTHER" id="PTHR43236">
    <property type="entry name" value="ANTITOXIN HIGA1"/>
    <property type="match status" value="1"/>
</dbReference>
<feature type="domain" description="HTH cro/C1-type" evidence="2">
    <location>
        <begin position="31"/>
        <end position="85"/>
    </location>
</feature>
<dbReference type="SUPFAM" id="SSF47413">
    <property type="entry name" value="lambda repressor-like DNA-binding domains"/>
    <property type="match status" value="1"/>
</dbReference>
<dbReference type="RefSeq" id="WP_149819863.1">
    <property type="nucleotide sequence ID" value="NZ_VUOA01000031.1"/>
</dbReference>
<dbReference type="InterPro" id="IPR052345">
    <property type="entry name" value="Rad_response_metalloprotease"/>
</dbReference>